<organism evidence="2 3">
    <name type="scientific">Chloroflexus islandicus</name>
    <dbReference type="NCBI Taxonomy" id="1707952"/>
    <lineage>
        <taxon>Bacteria</taxon>
        <taxon>Bacillati</taxon>
        <taxon>Chloroflexota</taxon>
        <taxon>Chloroflexia</taxon>
        <taxon>Chloroflexales</taxon>
        <taxon>Chloroflexineae</taxon>
        <taxon>Chloroflexaceae</taxon>
        <taxon>Chloroflexus</taxon>
    </lineage>
</organism>
<dbReference type="InterPro" id="IPR003959">
    <property type="entry name" value="ATPase_AAA_core"/>
</dbReference>
<dbReference type="InterPro" id="IPR014555">
    <property type="entry name" value="RecF-like"/>
</dbReference>
<evidence type="ECO:0000259" key="1">
    <source>
        <dbReference type="Pfam" id="PF13304"/>
    </source>
</evidence>
<dbReference type="EMBL" id="LWQS01000049">
    <property type="protein sequence ID" value="OAN46002.1"/>
    <property type="molecule type" value="Genomic_DNA"/>
</dbReference>
<reference evidence="2 3" key="1">
    <citation type="submission" date="2016-04" db="EMBL/GenBank/DDBJ databases">
        <title>Chloroflexus islandicus sp. nov., a thermophilic filamentous anoxygenic phototrophic bacterium from geyser Strokkur (Iceland).</title>
        <authorList>
            <person name="Gaisin V.A."/>
            <person name="Kalashnikov A.M."/>
            <person name="Sukhacheva M.V."/>
            <person name="Grouzdev D.S."/>
            <person name="Ivanov T.M."/>
            <person name="Kuznetsov B."/>
            <person name="Gorlenko V.M."/>
        </authorList>
    </citation>
    <scope>NUCLEOTIDE SEQUENCE [LARGE SCALE GENOMIC DNA]</scope>
    <source>
        <strain evidence="3">isl-2</strain>
    </source>
</reference>
<dbReference type="PIRSF" id="PIRSF029347">
    <property type="entry name" value="RecF"/>
    <property type="match status" value="1"/>
</dbReference>
<gene>
    <name evidence="2" type="ORF">A6A03_01735</name>
</gene>
<proteinExistence type="predicted"/>
<accession>A0A178MB69</accession>
<dbReference type="RefSeq" id="WP_066786647.1">
    <property type="nucleotide sequence ID" value="NZ_LWQS01000049.1"/>
</dbReference>
<dbReference type="Pfam" id="PF13304">
    <property type="entry name" value="AAA_21"/>
    <property type="match status" value="1"/>
</dbReference>
<dbReference type="InterPro" id="IPR027417">
    <property type="entry name" value="P-loop_NTPase"/>
</dbReference>
<feature type="domain" description="ATPase AAA-type core" evidence="1">
    <location>
        <begin position="23"/>
        <end position="348"/>
    </location>
</feature>
<name>A0A178MB69_9CHLR</name>
<dbReference type="GO" id="GO:0005524">
    <property type="term" value="F:ATP binding"/>
    <property type="evidence" value="ECO:0007669"/>
    <property type="project" value="InterPro"/>
</dbReference>
<sequence length="412" mass="45878">MIQRLSLTAFKNFRQSTLHLGPFTLIVGANASGKSNLRDAFRFLHGVGRGYSLAEIIGEKYGEGGVLQWRGIRGGTREIAAFGAQQFGLEVTFSIPGKSDTQTMTYRIEVALQNQLPLVTSERLAVNDEYLFESEPVAPHDPAHIRVRVRKAGLGRTPTQTLSRHQTILAQCVDHPKVTSAVREQLQLGLDTLADMRFLDLNPQAMRQASFPGQLVLGDQGENLSAVLYAMCADPQRKETLRAWLRELTPMDAVDFAFPSDQIGRILVSLVEENGAQVSAYSASDGTLRFLGMLAALLGPKPARFYFFEELDNGLHPTRLHLLLQLIERQTKQGQLQVVASTHSPQVLRLASAETRQHITLTYRLADQADARIIRLRDIPEAQRVIDQHDLARLHESGWLEDAVTLMAEEAR</sequence>
<dbReference type="SUPFAM" id="SSF52540">
    <property type="entry name" value="P-loop containing nucleoside triphosphate hydrolases"/>
    <property type="match status" value="1"/>
</dbReference>
<dbReference type="Gene3D" id="3.40.50.300">
    <property type="entry name" value="P-loop containing nucleotide triphosphate hydrolases"/>
    <property type="match status" value="2"/>
</dbReference>
<comment type="caution">
    <text evidence="2">The sequence shown here is derived from an EMBL/GenBank/DDBJ whole genome shotgun (WGS) entry which is preliminary data.</text>
</comment>
<evidence type="ECO:0000313" key="3">
    <source>
        <dbReference type="Proteomes" id="UP000078287"/>
    </source>
</evidence>
<dbReference type="GO" id="GO:0016887">
    <property type="term" value="F:ATP hydrolysis activity"/>
    <property type="evidence" value="ECO:0007669"/>
    <property type="project" value="InterPro"/>
</dbReference>
<evidence type="ECO:0000313" key="2">
    <source>
        <dbReference type="EMBL" id="OAN46002.1"/>
    </source>
</evidence>
<dbReference type="PANTHER" id="PTHR40396">
    <property type="entry name" value="ATPASE-LIKE PROTEIN"/>
    <property type="match status" value="1"/>
</dbReference>
<protein>
    <recommendedName>
        <fullName evidence="1">ATPase AAA-type core domain-containing protein</fullName>
    </recommendedName>
</protein>
<dbReference type="OrthoDB" id="9809324at2"/>
<dbReference type="STRING" id="1707952.A6A03_01735"/>
<dbReference type="PANTHER" id="PTHR40396:SF1">
    <property type="entry name" value="ATPASE AAA-TYPE CORE DOMAIN-CONTAINING PROTEIN"/>
    <property type="match status" value="1"/>
</dbReference>
<keyword evidence="3" id="KW-1185">Reference proteome</keyword>
<dbReference type="AlphaFoldDB" id="A0A178MB69"/>
<dbReference type="Proteomes" id="UP000078287">
    <property type="component" value="Unassembled WGS sequence"/>
</dbReference>